<dbReference type="RefSeq" id="WP_131002541.1">
    <property type="nucleotide sequence ID" value="NZ_JAGKJA010000005.1"/>
</dbReference>
<dbReference type="Gene3D" id="3.40.50.300">
    <property type="entry name" value="P-loop containing nucleotide triphosphate hydrolases"/>
    <property type="match status" value="1"/>
</dbReference>
<evidence type="ECO:0000313" key="2">
    <source>
        <dbReference type="EMBL" id="MDV0843394.1"/>
    </source>
</evidence>
<accession>A0AAW8XV22</accession>
<gene>
    <name evidence="2" type="ORF">RZP41_19355</name>
</gene>
<dbReference type="Pfam" id="PF00931">
    <property type="entry name" value="NB-ARC"/>
    <property type="match status" value="1"/>
</dbReference>
<dbReference type="EMBL" id="JAWHZD010000012">
    <property type="protein sequence ID" value="MDV0843394.1"/>
    <property type="molecule type" value="Genomic_DNA"/>
</dbReference>
<proteinExistence type="predicted"/>
<feature type="domain" description="NB-ARC" evidence="1">
    <location>
        <begin position="318"/>
        <end position="491"/>
    </location>
</feature>
<organism evidence="2 3">
    <name type="scientific">Klebsiella quasipneumoniae subsp. quasipneumoniae</name>
    <dbReference type="NCBI Taxonomy" id="1667327"/>
    <lineage>
        <taxon>Bacteria</taxon>
        <taxon>Pseudomonadati</taxon>
        <taxon>Pseudomonadota</taxon>
        <taxon>Gammaproteobacteria</taxon>
        <taxon>Enterobacterales</taxon>
        <taxon>Enterobacteriaceae</taxon>
        <taxon>Klebsiella/Raoultella group</taxon>
        <taxon>Klebsiella</taxon>
        <taxon>Klebsiella pneumoniae complex</taxon>
    </lineage>
</organism>
<dbReference type="SUPFAM" id="SSF52540">
    <property type="entry name" value="P-loop containing nucleoside triphosphate hydrolases"/>
    <property type="match status" value="1"/>
</dbReference>
<dbReference type="GO" id="GO:0043531">
    <property type="term" value="F:ADP binding"/>
    <property type="evidence" value="ECO:0007669"/>
    <property type="project" value="InterPro"/>
</dbReference>
<evidence type="ECO:0000259" key="1">
    <source>
        <dbReference type="Pfam" id="PF00931"/>
    </source>
</evidence>
<dbReference type="InterPro" id="IPR027417">
    <property type="entry name" value="P-loop_NTPase"/>
</dbReference>
<reference evidence="2" key="1">
    <citation type="submission" date="2023-10" db="EMBL/GenBank/DDBJ databases">
        <title>Surveillance and assessment of the effects of hospital wastewater treatment on clearance of pathogenic bacterial and antimicrobial resistance genes.</title>
        <authorList>
            <person name="Wu Y."/>
        </authorList>
    </citation>
    <scope>NUCLEOTIDE SEQUENCE</scope>
    <source>
        <strain evidence="2">23-M-SRM-33-1</strain>
    </source>
</reference>
<evidence type="ECO:0000313" key="3">
    <source>
        <dbReference type="Proteomes" id="UP001284547"/>
    </source>
</evidence>
<dbReference type="InterPro" id="IPR002182">
    <property type="entry name" value="NB-ARC"/>
</dbReference>
<sequence>MMQAFIEKIERKVETSKSESDFTFFFNLLVAGEAITKLITLLITASLKNDKDRHQYRILHGLVRANGIGEWSRAIDDLLTGTASQHLPDSMRTFQAELTKKCNNTEWQYLAVQELYSAMKFLNLTPETNSAKHDLKLWFKGFTELRNKTRGHGATLSNAASSAAPHLEKSIKVIIDNLSLLKLPSAYLKRNMSGKFRVTAISKLSPHLEELKKKDTYYYEEGIYFDLDKLILIPLIKSDPDLSDFYISNGGFTNTTYEMLSYVTDDKIHVDNNNYTAPKGQLPPSESEGLGELIPYEKCFSNAPRLTYDYINRRELEDELYNLLIDERHIAITLLGRGGIGKTSLALRVIPRLYEVDRFDAIIWFSSRDIDLSSNGAKLVHANVITNKDIANYYSQLCKSPDEVKKKGFDAISYFQNQLTKSDAGATLFIFDNFETVDNPIETYKWVDTFIRSPNKLLVTTRLRDFKGDYPLQVQGMNHDESMELIEKTSQHLQIEPLSQENKDRIYRISAGHPYIMKVLLGDFSRKRMKGNIERLIAGSDEILTALFERTYSALTPCAQRIFLTLASWNSAVPRLGLESILMYSLDDPLDVEKSIDTLIQYSMIEEIKAGDGHYFLQLPYVAYAFGNKKLKISPLQHIINSDVSLMRKFGISNIDDKKISLKQNFTRYISSISHNDEFYNTHKTILERICYTFNEGWQLLSIWALEANSTKFNQLAEDCIKRYLENEKSEKNKRYAWSIFTTISERLNHPYEQILGLTQVASYPAISIDELSNITNRINRLFKSHEVSLGENIKQELLIKLFTVVYNRRNEADANACSRFAWLGLHINKESEAKILVEIGLKNDPENQYCISLNKKFEKH</sequence>
<dbReference type="AlphaFoldDB" id="A0AAW8XV22"/>
<name>A0AAW8XV22_9ENTR</name>
<comment type="caution">
    <text evidence="2">The sequence shown here is derived from an EMBL/GenBank/DDBJ whole genome shotgun (WGS) entry which is preliminary data.</text>
</comment>
<protein>
    <submittedName>
        <fullName evidence="2">NB-ARC domain-containing protein</fullName>
    </submittedName>
</protein>
<dbReference type="Proteomes" id="UP001284547">
    <property type="component" value="Unassembled WGS sequence"/>
</dbReference>